<evidence type="ECO:0000256" key="1">
    <source>
        <dbReference type="SAM" id="MobiDB-lite"/>
    </source>
</evidence>
<feature type="compositionally biased region" description="Polar residues" evidence="1">
    <location>
        <begin position="8"/>
        <end position="19"/>
    </location>
</feature>
<protein>
    <submittedName>
        <fullName evidence="2">Uncharacterized protein</fullName>
    </submittedName>
</protein>
<reference evidence="2" key="1">
    <citation type="submission" date="2020-11" db="EMBL/GenBank/DDBJ databases">
        <authorList>
            <person name="Tran Van P."/>
        </authorList>
    </citation>
    <scope>NUCLEOTIDE SEQUENCE</scope>
</reference>
<organism evidence="2">
    <name type="scientific">Oppiella nova</name>
    <dbReference type="NCBI Taxonomy" id="334625"/>
    <lineage>
        <taxon>Eukaryota</taxon>
        <taxon>Metazoa</taxon>
        <taxon>Ecdysozoa</taxon>
        <taxon>Arthropoda</taxon>
        <taxon>Chelicerata</taxon>
        <taxon>Arachnida</taxon>
        <taxon>Acari</taxon>
        <taxon>Acariformes</taxon>
        <taxon>Sarcoptiformes</taxon>
        <taxon>Oribatida</taxon>
        <taxon>Brachypylina</taxon>
        <taxon>Oppioidea</taxon>
        <taxon>Oppiidae</taxon>
        <taxon>Oppiella</taxon>
    </lineage>
</organism>
<keyword evidence="3" id="KW-1185">Reference proteome</keyword>
<feature type="compositionally biased region" description="Basic and acidic residues" evidence="1">
    <location>
        <begin position="90"/>
        <end position="101"/>
    </location>
</feature>
<gene>
    <name evidence="2" type="ORF">ONB1V03_LOCUS21743</name>
</gene>
<evidence type="ECO:0000313" key="2">
    <source>
        <dbReference type="EMBL" id="CAD7665185.1"/>
    </source>
</evidence>
<dbReference type="Proteomes" id="UP000728032">
    <property type="component" value="Unassembled WGS sequence"/>
</dbReference>
<dbReference type="EMBL" id="OC958847">
    <property type="protein sequence ID" value="CAD7665185.1"/>
    <property type="molecule type" value="Genomic_DNA"/>
</dbReference>
<feature type="region of interest" description="Disordered" evidence="1">
    <location>
        <begin position="1"/>
        <end position="23"/>
    </location>
</feature>
<name>A0A7R9MT06_9ACAR</name>
<evidence type="ECO:0000313" key="3">
    <source>
        <dbReference type="Proteomes" id="UP000728032"/>
    </source>
</evidence>
<feature type="compositionally biased region" description="Basic residues" evidence="1">
    <location>
        <begin position="77"/>
        <end position="87"/>
    </location>
</feature>
<feature type="non-terminal residue" evidence="2">
    <location>
        <position position="1"/>
    </location>
</feature>
<dbReference type="EMBL" id="CAJPVJ010044022">
    <property type="protein sequence ID" value="CAG2182322.1"/>
    <property type="molecule type" value="Genomic_DNA"/>
</dbReference>
<feature type="region of interest" description="Disordered" evidence="1">
    <location>
        <begin position="56"/>
        <end position="109"/>
    </location>
</feature>
<sequence length="109" mass="11834">LGKHSNGVIASQPNNNSGPISIPKSISARIQSESSSSTNFIRIGSLKAASKVKRITGIGPKSWGSVESIPENNNVNKKSKKNKKNSKRYPTPERHRDKDSDSDSAYGFH</sequence>
<dbReference type="AlphaFoldDB" id="A0A7R9MT06"/>
<accession>A0A7R9MT06</accession>
<proteinExistence type="predicted"/>